<evidence type="ECO:0000313" key="2">
    <source>
        <dbReference type="EMBL" id="MCC9036546.1"/>
    </source>
</evidence>
<dbReference type="Proteomes" id="UP000603715">
    <property type="component" value="Unassembled WGS sequence"/>
</dbReference>
<dbReference type="Proteomes" id="UP001107960">
    <property type="component" value="Unassembled WGS sequence"/>
</dbReference>
<protein>
    <recommendedName>
        <fullName evidence="5">Lipoprotein</fullName>
    </recommendedName>
</protein>
<reference evidence="1" key="3">
    <citation type="submission" date="2024-05" db="EMBL/GenBank/DDBJ databases">
        <title>Description of novel Chryseobacterium sp. strain C-2.</title>
        <authorList>
            <person name="Saticioglu I.B."/>
        </authorList>
    </citation>
    <scope>NUCLEOTIDE SEQUENCE</scope>
    <source>
        <strain evidence="1">C-2</strain>
    </source>
</reference>
<evidence type="ECO:0000313" key="3">
    <source>
        <dbReference type="Proteomes" id="UP000603715"/>
    </source>
</evidence>
<evidence type="ECO:0000313" key="1">
    <source>
        <dbReference type="EMBL" id="MBD3907097.1"/>
    </source>
</evidence>
<name>A0A9Q3YSX9_9FLAO</name>
<sequence>MKKTIYLIILILFISCDNGKKTDNQLAIEIKREAASANAQKIMTEDFYYNVTDEFSPFGNDVGNDTFYLYREWRANNPDEDAKYFLNKTMKELNFSDFNLNTSSNDKQKLINDVDKMSNQYIDLNWIDNTVISLAFTQLFLEGKVDKDVKELAKLAIEREFLFVEFWKNDARIREERLYKLLDDLKKI</sequence>
<proteinExistence type="predicted"/>
<reference evidence="2" key="1">
    <citation type="submission" date="2021-11" db="EMBL/GenBank/DDBJ databases">
        <title>Description of novel Chryseobacterium species.</title>
        <authorList>
            <person name="Saticioglu I.B."/>
            <person name="Ay H."/>
            <person name="Altun S."/>
            <person name="Duman M."/>
        </authorList>
    </citation>
    <scope>NUCLEOTIDE SEQUENCE</scope>
    <source>
        <strain evidence="2">C-39</strain>
    </source>
</reference>
<dbReference type="PROSITE" id="PS51257">
    <property type="entry name" value="PROKAR_LIPOPROTEIN"/>
    <property type="match status" value="1"/>
</dbReference>
<dbReference type="EMBL" id="JACXXP010000051">
    <property type="protein sequence ID" value="MBD3907097.1"/>
    <property type="molecule type" value="Genomic_DNA"/>
</dbReference>
<dbReference type="RefSeq" id="WP_191181451.1">
    <property type="nucleotide sequence ID" value="NZ_JACXXP010000051.1"/>
</dbReference>
<comment type="caution">
    <text evidence="2">The sequence shown here is derived from an EMBL/GenBank/DDBJ whole genome shotgun (WGS) entry which is preliminary data.</text>
</comment>
<evidence type="ECO:0000313" key="4">
    <source>
        <dbReference type="Proteomes" id="UP001107960"/>
    </source>
</evidence>
<organism evidence="2 4">
    <name type="scientific">Chryseobacterium muglaense</name>
    <dbReference type="NCBI Taxonomy" id="2893752"/>
    <lineage>
        <taxon>Bacteria</taxon>
        <taxon>Pseudomonadati</taxon>
        <taxon>Bacteroidota</taxon>
        <taxon>Flavobacteriia</taxon>
        <taxon>Flavobacteriales</taxon>
        <taxon>Weeksellaceae</taxon>
        <taxon>Chryseobacterium group</taxon>
        <taxon>Chryseobacterium</taxon>
    </lineage>
</organism>
<reference evidence="3" key="2">
    <citation type="submission" date="2023-07" db="EMBL/GenBank/DDBJ databases">
        <title>Description of novel Chryseobacterium sp. strain C-2.</title>
        <authorList>
            <person name="Saticioglu I.B."/>
        </authorList>
    </citation>
    <scope>NUCLEOTIDE SEQUENCE [LARGE SCALE GENOMIC DNA]</scope>
    <source>
        <strain evidence="3">C-2</strain>
    </source>
</reference>
<dbReference type="AlphaFoldDB" id="A0A9Q3YSX9"/>
<keyword evidence="3" id="KW-1185">Reference proteome</keyword>
<dbReference type="EMBL" id="JAJJML010000001">
    <property type="protein sequence ID" value="MCC9036546.1"/>
    <property type="molecule type" value="Genomic_DNA"/>
</dbReference>
<gene>
    <name evidence="1" type="ORF">IEW27_21210</name>
    <name evidence="2" type="ORF">LNP80_20275</name>
</gene>
<accession>A0A9Q3YSX9</accession>
<evidence type="ECO:0008006" key="5">
    <source>
        <dbReference type="Google" id="ProtNLM"/>
    </source>
</evidence>